<name>A0ABY7D2M0_9BASI</name>
<gene>
    <name evidence="1" type="ORF">PtA15_15A40</name>
</gene>
<dbReference type="GeneID" id="77804497"/>
<evidence type="ECO:0000313" key="2">
    <source>
        <dbReference type="Proteomes" id="UP001164743"/>
    </source>
</evidence>
<dbReference type="EMBL" id="CP110435">
    <property type="protein sequence ID" value="WAQ91651.1"/>
    <property type="molecule type" value="Genomic_DNA"/>
</dbReference>
<proteinExistence type="predicted"/>
<reference evidence="1" key="1">
    <citation type="submission" date="2022-10" db="EMBL/GenBank/DDBJ databases">
        <title>Puccinia triticina Genome sequencing and assembly.</title>
        <authorList>
            <person name="Li C."/>
        </authorList>
    </citation>
    <scope>NUCLEOTIDE SEQUENCE</scope>
    <source>
        <strain evidence="1">Pt15</strain>
    </source>
</reference>
<accession>A0ABY7D2M0</accession>
<keyword evidence="2" id="KW-1185">Reference proteome</keyword>
<dbReference type="RefSeq" id="XP_053027206.1">
    <property type="nucleotide sequence ID" value="XM_053163613.1"/>
</dbReference>
<organism evidence="1 2">
    <name type="scientific">Puccinia triticina</name>
    <dbReference type="NCBI Taxonomy" id="208348"/>
    <lineage>
        <taxon>Eukaryota</taxon>
        <taxon>Fungi</taxon>
        <taxon>Dikarya</taxon>
        <taxon>Basidiomycota</taxon>
        <taxon>Pucciniomycotina</taxon>
        <taxon>Pucciniomycetes</taxon>
        <taxon>Pucciniales</taxon>
        <taxon>Pucciniaceae</taxon>
        <taxon>Puccinia</taxon>
    </lineage>
</organism>
<sequence>MLRWPPQSHDSASLSLTQLVSQAARCQITGHLLRPSQKGETTRRGIILTDLGQDASHIVATAL</sequence>
<evidence type="ECO:0000313" key="1">
    <source>
        <dbReference type="EMBL" id="WAQ91651.1"/>
    </source>
</evidence>
<dbReference type="Proteomes" id="UP001164743">
    <property type="component" value="Chromosome 15A"/>
</dbReference>
<protein>
    <submittedName>
        <fullName evidence="1">Uncharacterized protein</fullName>
    </submittedName>
</protein>